<protein>
    <submittedName>
        <fullName evidence="9">Carbohydrate ABC transporter membrane protein 1 (CUT1 family)</fullName>
    </submittedName>
</protein>
<dbReference type="Gene3D" id="1.10.3720.10">
    <property type="entry name" value="MetI-like"/>
    <property type="match status" value="1"/>
</dbReference>
<feature type="transmembrane region" description="Helical" evidence="7">
    <location>
        <begin position="21"/>
        <end position="48"/>
    </location>
</feature>
<feature type="transmembrane region" description="Helical" evidence="7">
    <location>
        <begin position="170"/>
        <end position="191"/>
    </location>
</feature>
<dbReference type="Proteomes" id="UP000248057">
    <property type="component" value="Unassembled WGS sequence"/>
</dbReference>
<comment type="subcellular location">
    <subcellularLocation>
        <location evidence="1 7">Cell membrane</location>
        <topology evidence="1 7">Multi-pass membrane protein</topology>
    </subcellularLocation>
</comment>
<gene>
    <name evidence="9" type="ORF">DFR60_104293</name>
</gene>
<proteinExistence type="inferred from homology"/>
<dbReference type="RefSeq" id="WP_110322777.1">
    <property type="nucleotide sequence ID" value="NZ_QJKD01000004.1"/>
</dbReference>
<feature type="transmembrane region" description="Helical" evidence="7">
    <location>
        <begin position="271"/>
        <end position="292"/>
    </location>
</feature>
<dbReference type="InterPro" id="IPR035906">
    <property type="entry name" value="MetI-like_sf"/>
</dbReference>
<dbReference type="PANTHER" id="PTHR30193">
    <property type="entry name" value="ABC TRANSPORTER PERMEASE PROTEIN"/>
    <property type="match status" value="1"/>
</dbReference>
<organism evidence="9 10">
    <name type="scientific">Hungatella effluvii</name>
    <dbReference type="NCBI Taxonomy" id="1096246"/>
    <lineage>
        <taxon>Bacteria</taxon>
        <taxon>Bacillati</taxon>
        <taxon>Bacillota</taxon>
        <taxon>Clostridia</taxon>
        <taxon>Lachnospirales</taxon>
        <taxon>Lachnospiraceae</taxon>
        <taxon>Hungatella</taxon>
    </lineage>
</organism>
<dbReference type="PROSITE" id="PS50928">
    <property type="entry name" value="ABC_TM1"/>
    <property type="match status" value="1"/>
</dbReference>
<dbReference type="EMBL" id="QJKD01000004">
    <property type="protein sequence ID" value="PXX54467.1"/>
    <property type="molecule type" value="Genomic_DNA"/>
</dbReference>
<evidence type="ECO:0000313" key="9">
    <source>
        <dbReference type="EMBL" id="PXX54467.1"/>
    </source>
</evidence>
<feature type="domain" description="ABC transmembrane type-1" evidence="8">
    <location>
        <begin position="80"/>
        <end position="292"/>
    </location>
</feature>
<evidence type="ECO:0000256" key="2">
    <source>
        <dbReference type="ARBA" id="ARBA00022448"/>
    </source>
</evidence>
<keyword evidence="10" id="KW-1185">Reference proteome</keyword>
<keyword evidence="3" id="KW-1003">Cell membrane</keyword>
<dbReference type="CDD" id="cd06261">
    <property type="entry name" value="TM_PBP2"/>
    <property type="match status" value="1"/>
</dbReference>
<feature type="transmembrane region" description="Helical" evidence="7">
    <location>
        <begin position="84"/>
        <end position="105"/>
    </location>
</feature>
<dbReference type="InterPro" id="IPR051393">
    <property type="entry name" value="ABC_transporter_permease"/>
</dbReference>
<feature type="transmembrane region" description="Helical" evidence="7">
    <location>
        <begin position="117"/>
        <end position="135"/>
    </location>
</feature>
<accession>A0A2V3YAC4</accession>
<keyword evidence="2 7" id="KW-0813">Transport</keyword>
<dbReference type="AlphaFoldDB" id="A0A2V3YAC4"/>
<evidence type="ECO:0000256" key="4">
    <source>
        <dbReference type="ARBA" id="ARBA00022692"/>
    </source>
</evidence>
<name>A0A2V3YAC4_9FIRM</name>
<dbReference type="GO" id="GO:0005886">
    <property type="term" value="C:plasma membrane"/>
    <property type="evidence" value="ECO:0007669"/>
    <property type="project" value="UniProtKB-SubCell"/>
</dbReference>
<reference evidence="9 10" key="1">
    <citation type="submission" date="2018-05" db="EMBL/GenBank/DDBJ databases">
        <title>Genomic Encyclopedia of Type Strains, Phase IV (KMG-IV): sequencing the most valuable type-strain genomes for metagenomic binning, comparative biology and taxonomic classification.</title>
        <authorList>
            <person name="Goeker M."/>
        </authorList>
    </citation>
    <scope>NUCLEOTIDE SEQUENCE [LARGE SCALE GENOMIC DNA]</scope>
    <source>
        <strain evidence="9 10">DSM 24995</strain>
    </source>
</reference>
<keyword evidence="6 7" id="KW-0472">Membrane</keyword>
<evidence type="ECO:0000256" key="7">
    <source>
        <dbReference type="RuleBase" id="RU363032"/>
    </source>
</evidence>
<dbReference type="PANTHER" id="PTHR30193:SF37">
    <property type="entry name" value="INNER MEMBRANE ABC TRANSPORTER PERMEASE PROTEIN YCJO"/>
    <property type="match status" value="1"/>
</dbReference>
<dbReference type="GeneID" id="86061310"/>
<comment type="similarity">
    <text evidence="7">Belongs to the binding-protein-dependent transport system permease family.</text>
</comment>
<keyword evidence="4 7" id="KW-0812">Transmembrane</keyword>
<feature type="transmembrane region" description="Helical" evidence="7">
    <location>
        <begin position="212"/>
        <end position="233"/>
    </location>
</feature>
<evidence type="ECO:0000313" key="10">
    <source>
        <dbReference type="Proteomes" id="UP000248057"/>
    </source>
</evidence>
<dbReference type="SUPFAM" id="SSF161098">
    <property type="entry name" value="MetI-like"/>
    <property type="match status" value="1"/>
</dbReference>
<dbReference type="InterPro" id="IPR000515">
    <property type="entry name" value="MetI-like"/>
</dbReference>
<evidence type="ECO:0000259" key="8">
    <source>
        <dbReference type="PROSITE" id="PS50928"/>
    </source>
</evidence>
<dbReference type="GO" id="GO:0055085">
    <property type="term" value="P:transmembrane transport"/>
    <property type="evidence" value="ECO:0007669"/>
    <property type="project" value="InterPro"/>
</dbReference>
<sequence>MGEENFRKMKSSYSRRQRNTAYIFVAPALILLLLFLIIPAFMALGFSFTDFYVLAPDRMEMVGVDNYASLLSDELFFKCLRNTFYFTVVIVPVEAVIAMGLAILVNRKIVGRTFFRTAYFAPVISSLTVVSILWVCLYNPNDGLFNAILNMVGLPSQRFLRSADQAMNSILVMSIWQGVGYQMIIFIAGLNGISQELYEAAAIDGANSVKKFFYITLPGLRNVISFIVVYVTIQAFKVFTQPYIMTFGGPQNSTRTLVYYIYQQGFQYKKAGYASAMAVVFFLIVVLVSMALKRLLIERD</sequence>
<evidence type="ECO:0000256" key="1">
    <source>
        <dbReference type="ARBA" id="ARBA00004651"/>
    </source>
</evidence>
<evidence type="ECO:0000256" key="6">
    <source>
        <dbReference type="ARBA" id="ARBA00023136"/>
    </source>
</evidence>
<comment type="caution">
    <text evidence="9">The sequence shown here is derived from an EMBL/GenBank/DDBJ whole genome shotgun (WGS) entry which is preliminary data.</text>
</comment>
<evidence type="ECO:0000256" key="5">
    <source>
        <dbReference type="ARBA" id="ARBA00022989"/>
    </source>
</evidence>
<evidence type="ECO:0000256" key="3">
    <source>
        <dbReference type="ARBA" id="ARBA00022475"/>
    </source>
</evidence>
<keyword evidence="5 7" id="KW-1133">Transmembrane helix</keyword>
<dbReference type="Pfam" id="PF00528">
    <property type="entry name" value="BPD_transp_1"/>
    <property type="match status" value="1"/>
</dbReference>